<name>A0A0M0JMN7_9EUKA</name>
<comment type="caution">
    <text evidence="4">The sequence shown here is derived from an EMBL/GenBank/DDBJ whole genome shotgun (WGS) entry which is preliminary data.</text>
</comment>
<dbReference type="InterPro" id="IPR040044">
    <property type="entry name" value="SRR1L"/>
</dbReference>
<dbReference type="PANTHER" id="PTHR28626:SF3">
    <property type="entry name" value="SRR1-LIKE PROTEIN"/>
    <property type="match status" value="1"/>
</dbReference>
<accession>A0A0M0JMN7</accession>
<gene>
    <name evidence="4" type="ORF">Ctob_000795</name>
</gene>
<dbReference type="InterPro" id="IPR012942">
    <property type="entry name" value="SRR1-like"/>
</dbReference>
<evidence type="ECO:0000256" key="1">
    <source>
        <dbReference type="ARBA" id="ARBA00009856"/>
    </source>
</evidence>
<evidence type="ECO:0000313" key="4">
    <source>
        <dbReference type="EMBL" id="KOO27498.1"/>
    </source>
</evidence>
<organism evidence="4 5">
    <name type="scientific">Chrysochromulina tobinii</name>
    <dbReference type="NCBI Taxonomy" id="1460289"/>
    <lineage>
        <taxon>Eukaryota</taxon>
        <taxon>Haptista</taxon>
        <taxon>Haptophyta</taxon>
        <taxon>Prymnesiophyceae</taxon>
        <taxon>Prymnesiales</taxon>
        <taxon>Chrysochromulinaceae</taxon>
        <taxon>Chrysochromulina</taxon>
    </lineage>
</organism>
<feature type="region of interest" description="Disordered" evidence="2">
    <location>
        <begin position="1"/>
        <end position="62"/>
    </location>
</feature>
<dbReference type="GO" id="GO:0005634">
    <property type="term" value="C:nucleus"/>
    <property type="evidence" value="ECO:0007669"/>
    <property type="project" value="TreeGrafter"/>
</dbReference>
<dbReference type="AlphaFoldDB" id="A0A0M0JMN7"/>
<dbReference type="GO" id="GO:0005737">
    <property type="term" value="C:cytoplasm"/>
    <property type="evidence" value="ECO:0007669"/>
    <property type="project" value="TreeGrafter"/>
</dbReference>
<feature type="domain" description="SRR1-like" evidence="3">
    <location>
        <begin position="121"/>
        <end position="287"/>
    </location>
</feature>
<dbReference type="EMBL" id="JWZX01002709">
    <property type="protein sequence ID" value="KOO27498.1"/>
    <property type="molecule type" value="Genomic_DNA"/>
</dbReference>
<proteinExistence type="inferred from homology"/>
<protein>
    <submittedName>
        <fullName evidence="4">Srr1-like protein</fullName>
    </submittedName>
</protein>
<dbReference type="OrthoDB" id="551431at2759"/>
<dbReference type="PANTHER" id="PTHR28626">
    <property type="entry name" value="SRR1-LIKE PROTEIN"/>
    <property type="match status" value="1"/>
</dbReference>
<feature type="compositionally biased region" description="Acidic residues" evidence="2">
    <location>
        <begin position="11"/>
        <end position="24"/>
    </location>
</feature>
<reference evidence="5" key="1">
    <citation type="journal article" date="2015" name="PLoS Genet.">
        <title>Genome Sequence and Transcriptome Analyses of Chrysochromulina tobin: Metabolic Tools for Enhanced Algal Fitness in the Prominent Order Prymnesiales (Haptophyceae).</title>
        <authorList>
            <person name="Hovde B.T."/>
            <person name="Deodato C.R."/>
            <person name="Hunsperger H.M."/>
            <person name="Ryken S.A."/>
            <person name="Yost W."/>
            <person name="Jha R.K."/>
            <person name="Patterson J."/>
            <person name="Monnat R.J. Jr."/>
            <person name="Barlow S.B."/>
            <person name="Starkenburg S.R."/>
            <person name="Cattolico R.A."/>
        </authorList>
    </citation>
    <scope>NUCLEOTIDE SEQUENCE</scope>
    <source>
        <strain evidence="5">CCMP291</strain>
    </source>
</reference>
<evidence type="ECO:0000259" key="3">
    <source>
        <dbReference type="Pfam" id="PF07985"/>
    </source>
</evidence>
<comment type="similarity">
    <text evidence="1">Belongs to the SRR1 family.</text>
</comment>
<keyword evidence="5" id="KW-1185">Reference proteome</keyword>
<evidence type="ECO:0000256" key="2">
    <source>
        <dbReference type="SAM" id="MobiDB-lite"/>
    </source>
</evidence>
<sequence>MPRATQVATTPDDDEHEHEHDEDPPERAMAGSHEDRMRAGGFTIVSKRRGRGPPTRPPREEGLVTANGARANLIGNARAAPSGDSSAADDEILDQRLDAAVAELRAAAFAQQLIAYVRSVSVGAPAIDSLLCLGVGHFASSRAARYQFALMLLLRDELRQRAAFDSSANGSAHAFDSSANGSAHASAAFDSSANGSAHASASDEPLPLMVYDPVMVEAEVRCVRRRGGSVPAHNDEGRVRVEGRRCLCYLPHCTRQLYANLLAANWGAHQLSRVVVIGNSFEALVSAPPFHTERAQYGATGWCHVARAVLSGSFVRERPCDPWLDEPSNYECASPSDDVREPL</sequence>
<dbReference type="Pfam" id="PF07985">
    <property type="entry name" value="SRR1"/>
    <property type="match status" value="1"/>
</dbReference>
<dbReference type="Proteomes" id="UP000037460">
    <property type="component" value="Unassembled WGS sequence"/>
</dbReference>
<evidence type="ECO:0000313" key="5">
    <source>
        <dbReference type="Proteomes" id="UP000037460"/>
    </source>
</evidence>